<dbReference type="PANTHER" id="PTHR43766:SF1">
    <property type="entry name" value="TRYPTOPHAN--TRNA LIGASE, MITOCHONDRIAL"/>
    <property type="match status" value="1"/>
</dbReference>
<dbReference type="GO" id="GO:0005759">
    <property type="term" value="C:mitochondrial matrix"/>
    <property type="evidence" value="ECO:0007669"/>
    <property type="project" value="UniProtKB-SubCell"/>
</dbReference>
<evidence type="ECO:0000256" key="16">
    <source>
        <dbReference type="SAM" id="MobiDB-lite"/>
    </source>
</evidence>
<dbReference type="InterPro" id="IPR057942">
    <property type="entry name" value="TPR_TNPO3_IPO13_3rd"/>
</dbReference>
<keyword evidence="6" id="KW-0813">Transport</keyword>
<dbReference type="InterPro" id="IPR014729">
    <property type="entry name" value="Rossmann-like_a/b/a_fold"/>
</dbReference>
<evidence type="ECO:0000256" key="3">
    <source>
        <dbReference type="ARBA" id="ARBA00005594"/>
    </source>
</evidence>
<dbReference type="InterPro" id="IPR011989">
    <property type="entry name" value="ARM-like"/>
</dbReference>
<protein>
    <recommendedName>
        <fullName evidence="15">Tryptophan--tRNA ligase, mitochondrial</fullName>
        <ecNumber evidence="5">6.1.1.2</ecNumber>
    </recommendedName>
    <alternativeName>
        <fullName evidence="13">Tryptophanyl-tRNA synthetase</fullName>
    </alternativeName>
</protein>
<dbReference type="HAMAP" id="MF_00140_B">
    <property type="entry name" value="Trp_tRNA_synth_B"/>
    <property type="match status" value="1"/>
</dbReference>
<dbReference type="PROSITE" id="PS00178">
    <property type="entry name" value="AA_TRNA_LIGASE_I"/>
    <property type="match status" value="1"/>
</dbReference>
<dbReference type="InterPro" id="IPR016024">
    <property type="entry name" value="ARM-type_fold"/>
</dbReference>
<evidence type="ECO:0000256" key="15">
    <source>
        <dbReference type="ARBA" id="ARBA00069760"/>
    </source>
</evidence>
<comment type="catalytic activity">
    <reaction evidence="14">
        <text>tRNA(Trp) + L-tryptophan + ATP = L-tryptophyl-tRNA(Trp) + AMP + diphosphate + H(+)</text>
        <dbReference type="Rhea" id="RHEA:24080"/>
        <dbReference type="Rhea" id="RHEA-COMP:9671"/>
        <dbReference type="Rhea" id="RHEA-COMP:9705"/>
        <dbReference type="ChEBI" id="CHEBI:15378"/>
        <dbReference type="ChEBI" id="CHEBI:30616"/>
        <dbReference type="ChEBI" id="CHEBI:33019"/>
        <dbReference type="ChEBI" id="CHEBI:57912"/>
        <dbReference type="ChEBI" id="CHEBI:78442"/>
        <dbReference type="ChEBI" id="CHEBI:78535"/>
        <dbReference type="ChEBI" id="CHEBI:456215"/>
        <dbReference type="EC" id="6.1.1.2"/>
    </reaction>
</comment>
<dbReference type="PANTHER" id="PTHR43766">
    <property type="entry name" value="TRYPTOPHAN--TRNA LIGASE, MITOCHONDRIAL"/>
    <property type="match status" value="1"/>
</dbReference>
<dbReference type="FunFam" id="3.40.50.620:FF:000082">
    <property type="entry name" value="MSW1p Mitochondrial tryptophanyl-tRNA synthetase"/>
    <property type="match status" value="1"/>
</dbReference>
<dbReference type="Gene3D" id="1.25.10.10">
    <property type="entry name" value="Leucine-rich Repeat Variant"/>
    <property type="match status" value="1"/>
</dbReference>
<dbReference type="GO" id="GO:0070183">
    <property type="term" value="P:mitochondrial tryptophanyl-tRNA aminoacylation"/>
    <property type="evidence" value="ECO:0007669"/>
    <property type="project" value="TreeGrafter"/>
</dbReference>
<dbReference type="EMBL" id="JAUTDP010000012">
    <property type="protein sequence ID" value="KAK3391676.1"/>
    <property type="molecule type" value="Genomic_DNA"/>
</dbReference>
<keyword evidence="8" id="KW-0547">Nucleotide-binding</keyword>
<dbReference type="InterPro" id="IPR001412">
    <property type="entry name" value="aa-tRNA-synth_I_CS"/>
</dbReference>
<dbReference type="FunFam" id="1.10.240.10:FF:000002">
    <property type="entry name" value="Tryptophan--tRNA ligase"/>
    <property type="match status" value="1"/>
</dbReference>
<proteinExistence type="inferred from homology"/>
<dbReference type="Gene3D" id="3.40.50.620">
    <property type="entry name" value="HUPs"/>
    <property type="match status" value="1"/>
</dbReference>
<organism evidence="17 18">
    <name type="scientific">Sordaria brevicollis</name>
    <dbReference type="NCBI Taxonomy" id="83679"/>
    <lineage>
        <taxon>Eukaryota</taxon>
        <taxon>Fungi</taxon>
        <taxon>Dikarya</taxon>
        <taxon>Ascomycota</taxon>
        <taxon>Pezizomycotina</taxon>
        <taxon>Sordariomycetes</taxon>
        <taxon>Sordariomycetidae</taxon>
        <taxon>Sordariales</taxon>
        <taxon>Sordariaceae</taxon>
        <taxon>Sordaria</taxon>
    </lineage>
</organism>
<evidence type="ECO:0000256" key="9">
    <source>
        <dbReference type="ARBA" id="ARBA00022840"/>
    </source>
</evidence>
<dbReference type="GO" id="GO:0005524">
    <property type="term" value="F:ATP binding"/>
    <property type="evidence" value="ECO:0007669"/>
    <property type="project" value="UniProtKB-KW"/>
</dbReference>
<comment type="similarity">
    <text evidence="4">Belongs to the importin beta family.</text>
</comment>
<dbReference type="NCBIfam" id="TIGR00233">
    <property type="entry name" value="trpS"/>
    <property type="match status" value="1"/>
</dbReference>
<dbReference type="CDD" id="cd00806">
    <property type="entry name" value="TrpRS_core"/>
    <property type="match status" value="1"/>
</dbReference>
<dbReference type="GO" id="GO:0004830">
    <property type="term" value="F:tryptophan-tRNA ligase activity"/>
    <property type="evidence" value="ECO:0007669"/>
    <property type="project" value="UniProtKB-EC"/>
</dbReference>
<keyword evidence="18" id="KW-1185">Reference proteome</keyword>
<reference evidence="17" key="1">
    <citation type="journal article" date="2023" name="Mol. Phylogenet. Evol.">
        <title>Genome-scale phylogeny and comparative genomics of the fungal order Sordariales.</title>
        <authorList>
            <person name="Hensen N."/>
            <person name="Bonometti L."/>
            <person name="Westerberg I."/>
            <person name="Brannstrom I.O."/>
            <person name="Guillou S."/>
            <person name="Cros-Aarteil S."/>
            <person name="Calhoun S."/>
            <person name="Haridas S."/>
            <person name="Kuo A."/>
            <person name="Mondo S."/>
            <person name="Pangilinan J."/>
            <person name="Riley R."/>
            <person name="LaButti K."/>
            <person name="Andreopoulos B."/>
            <person name="Lipzen A."/>
            <person name="Chen C."/>
            <person name="Yan M."/>
            <person name="Daum C."/>
            <person name="Ng V."/>
            <person name="Clum A."/>
            <person name="Steindorff A."/>
            <person name="Ohm R.A."/>
            <person name="Martin F."/>
            <person name="Silar P."/>
            <person name="Natvig D.O."/>
            <person name="Lalanne C."/>
            <person name="Gautier V."/>
            <person name="Ament-Velasquez S.L."/>
            <person name="Kruys A."/>
            <person name="Hutchinson M.I."/>
            <person name="Powell A.J."/>
            <person name="Barry K."/>
            <person name="Miller A.N."/>
            <person name="Grigoriev I.V."/>
            <person name="Debuchy R."/>
            <person name="Gladieux P."/>
            <person name="Hiltunen Thoren M."/>
            <person name="Johannesson H."/>
        </authorList>
    </citation>
    <scope>NUCLEOTIDE SEQUENCE</scope>
    <source>
        <strain evidence="17">FGSC 1904</strain>
    </source>
</reference>
<evidence type="ECO:0000256" key="2">
    <source>
        <dbReference type="ARBA" id="ARBA00004305"/>
    </source>
</evidence>
<evidence type="ECO:0000256" key="4">
    <source>
        <dbReference type="ARBA" id="ARBA00007991"/>
    </source>
</evidence>
<keyword evidence="7" id="KW-0436">Ligase</keyword>
<keyword evidence="12" id="KW-0539">Nucleus</keyword>
<evidence type="ECO:0000256" key="12">
    <source>
        <dbReference type="ARBA" id="ARBA00023242"/>
    </source>
</evidence>
<feature type="region of interest" description="Disordered" evidence="16">
    <location>
        <begin position="1043"/>
        <end position="1062"/>
    </location>
</feature>
<sequence>MEPLPLPTSLAEVEQPNPPETVSRIQEVLQRLQKSPEGWQLAQSLIGNPNDNIKFYAALTIIVKLNKDSATLTDDEAKELLQNILGWTIASCAQGVAPFVIKKLCIALVTFFIHFSQLWPNCLRHFIYSLDLGRATPIEALDDALQTEILVNNLELSKLKVAIWFATSLVEEVGKTDMNSIKYAHVHERLVRNAADLSPLLARGFMPSDDSYQTQGESLVCFQAWILYGQRTSSNTDILVTQLRELVNPALNCFAIDDLFQPASELFSDVLGNYSGFFTDAHYEALASLFDSEWAAGHYNRVIHGDHELEGISFGLLMLAYGDAKVSDLMCSTDERSQRFLGRLAGLLAADGYLVGEDAIFVPALEFWATFVETMIDNIYSEEEANVNVWRPHAEQHLKSVVSNCWRKAQWPPAETFAEWDSNERVGFTDARKDIADMLQSIFTLENLALVSLFSGLFLQALSVQSWAEVEASAFCLGSLSDCITEDPQYDVELSKVFASPFFDLLGQAQGPVPLRLRQTGLLLIERYCEYFERHSEYLPHALNLLFAAVGDPVLGGPSAKSISTLCSSCRCILTSEAPAFIMHYQTIRSRQVLDSLAEERIILAIASIIQAIPDSTQKLAVFENLYSIIKADCERAVQLKQQPSLLNLSDPNFLRGVEQPGEVASADEVSHQLAVRALRSLQSMAKGMQDVKEHVVDLDADPSSGNQDPKLVAIQADILNVLVEMQRTFSTSGEIVEIICIIFRAGFSETESGPFVFPPEAVTNFFSQQRFETPRLGTLLSTACSFVGSLFRGPKHLVPPLLAQLLPWVINMLNSLPEPESDTEVAQNGICFVDKIMTRYPEVVFQIQPSQMLEFFFMFSLKVLNGKEPLPKTASAEFWSNFITLKPESPELQGTINNAMEHLGPLISQTLIQNIGGNAARSELDKLSDPLKKLVTSQVRSKQWLEQALFDQSFPSQQVGNEEKSTFLKKIIGLRGARTTNQVVREFWLACRGSNFSHQARKSSTGLNPQRPSSLTKPYGFMCRQGVLTSFTTRASTIHQQRLYSSSKSHETAPPPAKKPQRQIIFSGIQPTGVPHLGNYLGALQQWKVMQDNADPETTDLIFSVVDLHAITVPQERGNLRKWKREMLAALLAIGLDPKRCTIFYQSMVPAHSELQWILSCTASTGYLSRMTQWKSKLQLADDADMLDDKAKSSLKHGLFSYPILQAADILVHRATHVPVGEDQRQHLEFARECVTNFNHAYKGNVLVAPETILSPTKRVMSLQSPKNKMSKSDPNPASRILLTDSPAVIHDKINKAKTDSLTPTLGITYDPVQRPGVSNLLQLLSHFDARKRSPQEIAAQINGEMWDQLNAEGAQNPMKKLKEKVSEVVQAELNPIRERYLELLEGDKGKEGGYLDEIIQEGARKANASAERTMQRVRRAVELGA</sequence>
<comment type="subcellular location">
    <subcellularLocation>
        <location evidence="2">Mitochondrion matrix</location>
    </subcellularLocation>
    <subcellularLocation>
        <location evidence="1">Nucleus</location>
    </subcellularLocation>
</comment>
<dbReference type="InterPro" id="IPR024109">
    <property type="entry name" value="Trp-tRNA-ligase_bac-type"/>
</dbReference>
<evidence type="ECO:0000256" key="14">
    <source>
        <dbReference type="ARBA" id="ARBA00049929"/>
    </source>
</evidence>
<gene>
    <name evidence="17" type="ORF">B0T20DRAFT_396317</name>
</gene>
<dbReference type="SUPFAM" id="SSF48371">
    <property type="entry name" value="ARM repeat"/>
    <property type="match status" value="1"/>
</dbReference>
<keyword evidence="11" id="KW-0030">Aminoacyl-tRNA synthetase</keyword>
<dbReference type="Pfam" id="PF00579">
    <property type="entry name" value="tRNA-synt_1b"/>
    <property type="match status" value="1"/>
</dbReference>
<dbReference type="InterPro" id="IPR050203">
    <property type="entry name" value="Trp-tRNA_synthetase"/>
</dbReference>
<dbReference type="SUPFAM" id="SSF52374">
    <property type="entry name" value="Nucleotidylyl transferase"/>
    <property type="match status" value="1"/>
</dbReference>
<dbReference type="Pfam" id="PF18806">
    <property type="entry name" value="Importin_rep_3"/>
    <property type="match status" value="1"/>
</dbReference>
<dbReference type="InterPro" id="IPR040520">
    <property type="entry name" value="Importin_rep_3"/>
</dbReference>
<evidence type="ECO:0000256" key="1">
    <source>
        <dbReference type="ARBA" id="ARBA00004123"/>
    </source>
</evidence>
<name>A0AAE0P1I5_SORBR</name>
<dbReference type="EC" id="6.1.1.2" evidence="5"/>
<evidence type="ECO:0000313" key="17">
    <source>
        <dbReference type="EMBL" id="KAK3391676.1"/>
    </source>
</evidence>
<evidence type="ECO:0000256" key="13">
    <source>
        <dbReference type="ARBA" id="ARBA00030268"/>
    </source>
</evidence>
<evidence type="ECO:0000256" key="7">
    <source>
        <dbReference type="ARBA" id="ARBA00022598"/>
    </source>
</evidence>
<comment type="caution">
    <text evidence="17">The sequence shown here is derived from an EMBL/GenBank/DDBJ whole genome shotgun (WGS) entry which is preliminary data.</text>
</comment>
<keyword evidence="10" id="KW-0648">Protein biosynthesis</keyword>
<keyword evidence="9" id="KW-0067">ATP-binding</keyword>
<reference evidence="17" key="2">
    <citation type="submission" date="2023-07" db="EMBL/GenBank/DDBJ databases">
        <authorList>
            <consortium name="Lawrence Berkeley National Laboratory"/>
            <person name="Haridas S."/>
            <person name="Hensen N."/>
            <person name="Bonometti L."/>
            <person name="Westerberg I."/>
            <person name="Brannstrom I.O."/>
            <person name="Guillou S."/>
            <person name="Cros-Aarteil S."/>
            <person name="Calhoun S."/>
            <person name="Kuo A."/>
            <person name="Mondo S."/>
            <person name="Pangilinan J."/>
            <person name="Riley R."/>
            <person name="LaButti K."/>
            <person name="Andreopoulos B."/>
            <person name="Lipzen A."/>
            <person name="Chen C."/>
            <person name="Yanf M."/>
            <person name="Daum C."/>
            <person name="Ng V."/>
            <person name="Clum A."/>
            <person name="Steindorff A."/>
            <person name="Ohm R."/>
            <person name="Martin F."/>
            <person name="Silar P."/>
            <person name="Natvig D."/>
            <person name="Lalanne C."/>
            <person name="Gautier V."/>
            <person name="Ament-velasquez S.L."/>
            <person name="Kruys A."/>
            <person name="Hutchinson M.I."/>
            <person name="Powell A.J."/>
            <person name="Barry K."/>
            <person name="Miller A.N."/>
            <person name="Grigoriev I.V."/>
            <person name="Debuchy R."/>
            <person name="Gladieux P."/>
            <person name="Thoren M.H."/>
            <person name="Johannesson H."/>
        </authorList>
    </citation>
    <scope>NUCLEOTIDE SEQUENCE</scope>
    <source>
        <strain evidence="17">FGSC 1904</strain>
    </source>
</reference>
<dbReference type="PRINTS" id="PR01039">
    <property type="entry name" value="TRNASYNTHTRP"/>
</dbReference>
<evidence type="ECO:0000256" key="10">
    <source>
        <dbReference type="ARBA" id="ARBA00022917"/>
    </source>
</evidence>
<accession>A0AAE0P1I5</accession>
<dbReference type="GO" id="GO:0005634">
    <property type="term" value="C:nucleus"/>
    <property type="evidence" value="ECO:0007669"/>
    <property type="project" value="UniProtKB-SubCell"/>
</dbReference>
<comment type="similarity">
    <text evidence="3">Belongs to the class-I aminoacyl-tRNA synthetase family.</text>
</comment>
<dbReference type="Pfam" id="PF24140">
    <property type="entry name" value="TPR_TNPO3_IPO13_3rd"/>
    <property type="match status" value="1"/>
</dbReference>
<dbReference type="Gene3D" id="1.10.240.10">
    <property type="entry name" value="Tyrosyl-Transfer RNA Synthetase"/>
    <property type="match status" value="1"/>
</dbReference>
<evidence type="ECO:0000256" key="5">
    <source>
        <dbReference type="ARBA" id="ARBA00013161"/>
    </source>
</evidence>
<evidence type="ECO:0000256" key="11">
    <source>
        <dbReference type="ARBA" id="ARBA00023146"/>
    </source>
</evidence>
<evidence type="ECO:0000313" key="18">
    <source>
        <dbReference type="Proteomes" id="UP001281003"/>
    </source>
</evidence>
<dbReference type="Proteomes" id="UP001281003">
    <property type="component" value="Unassembled WGS sequence"/>
</dbReference>
<evidence type="ECO:0000256" key="6">
    <source>
        <dbReference type="ARBA" id="ARBA00022448"/>
    </source>
</evidence>
<dbReference type="InterPro" id="IPR002306">
    <property type="entry name" value="Trp-tRNA-ligase"/>
</dbReference>
<evidence type="ECO:0000256" key="8">
    <source>
        <dbReference type="ARBA" id="ARBA00022741"/>
    </source>
</evidence>
<dbReference type="InterPro" id="IPR002305">
    <property type="entry name" value="aa-tRNA-synth_Ic"/>
</dbReference>